<feature type="chain" id="PRO_5043832934" evidence="1">
    <location>
        <begin position="19"/>
        <end position="164"/>
    </location>
</feature>
<gene>
    <name evidence="2" type="ORF">CRENBAI_006000</name>
</gene>
<name>A0AAV9R176_9TELE</name>
<evidence type="ECO:0000313" key="2">
    <source>
        <dbReference type="EMBL" id="KAK5603511.1"/>
    </source>
</evidence>
<protein>
    <submittedName>
        <fullName evidence="2">Uncharacterized protein</fullName>
    </submittedName>
</protein>
<keyword evidence="1" id="KW-0732">Signal</keyword>
<evidence type="ECO:0000256" key="1">
    <source>
        <dbReference type="SAM" id="SignalP"/>
    </source>
</evidence>
<keyword evidence="3" id="KW-1185">Reference proteome</keyword>
<dbReference type="AlphaFoldDB" id="A0AAV9R176"/>
<dbReference type="Proteomes" id="UP001311232">
    <property type="component" value="Unassembled WGS sequence"/>
</dbReference>
<accession>A0AAV9R176</accession>
<evidence type="ECO:0000313" key="3">
    <source>
        <dbReference type="Proteomes" id="UP001311232"/>
    </source>
</evidence>
<comment type="caution">
    <text evidence="2">The sequence shown here is derived from an EMBL/GenBank/DDBJ whole genome shotgun (WGS) entry which is preliminary data.</text>
</comment>
<organism evidence="2 3">
    <name type="scientific">Crenichthys baileyi</name>
    <name type="common">White River springfish</name>
    <dbReference type="NCBI Taxonomy" id="28760"/>
    <lineage>
        <taxon>Eukaryota</taxon>
        <taxon>Metazoa</taxon>
        <taxon>Chordata</taxon>
        <taxon>Craniata</taxon>
        <taxon>Vertebrata</taxon>
        <taxon>Euteleostomi</taxon>
        <taxon>Actinopterygii</taxon>
        <taxon>Neopterygii</taxon>
        <taxon>Teleostei</taxon>
        <taxon>Neoteleostei</taxon>
        <taxon>Acanthomorphata</taxon>
        <taxon>Ovalentaria</taxon>
        <taxon>Atherinomorphae</taxon>
        <taxon>Cyprinodontiformes</taxon>
        <taxon>Goodeidae</taxon>
        <taxon>Crenichthys</taxon>
    </lineage>
</organism>
<feature type="signal peptide" evidence="1">
    <location>
        <begin position="1"/>
        <end position="18"/>
    </location>
</feature>
<sequence>MSESWALVVGFLVPSVCLEETHPDRSPLLSSAPLAALLSYQDSYRHPFLTHLPVHPPTPLLFTNLEGKRQTLKHRYTPISCQPQFCGLTNLLLELRSPSHQRRASGAGNLLRCQLALRLAGLSGAIHPGEYGDTIRQLIHSCRGEVGDHTIPGEARGVGGNLPG</sequence>
<proteinExistence type="predicted"/>
<reference evidence="2 3" key="1">
    <citation type="submission" date="2021-06" db="EMBL/GenBank/DDBJ databases">
        <authorList>
            <person name="Palmer J.M."/>
        </authorList>
    </citation>
    <scope>NUCLEOTIDE SEQUENCE [LARGE SCALE GENOMIC DNA]</scope>
    <source>
        <strain evidence="2 3">MEX-2019</strain>
        <tissue evidence="2">Muscle</tissue>
    </source>
</reference>
<dbReference type="EMBL" id="JAHHUM010002447">
    <property type="protein sequence ID" value="KAK5603511.1"/>
    <property type="molecule type" value="Genomic_DNA"/>
</dbReference>